<dbReference type="InterPro" id="IPR036869">
    <property type="entry name" value="J_dom_sf"/>
</dbReference>
<dbReference type="SUPFAM" id="SSF46565">
    <property type="entry name" value="Chaperone J-domain"/>
    <property type="match status" value="1"/>
</dbReference>
<feature type="domain" description="J" evidence="5">
    <location>
        <begin position="6"/>
        <end position="78"/>
    </location>
</feature>
<protein>
    <recommendedName>
        <fullName evidence="4">Co-chaperone protein HscB homolog</fullName>
    </recommendedName>
</protein>
<name>A0A437Q6K5_9GAMM</name>
<evidence type="ECO:0000256" key="2">
    <source>
        <dbReference type="ARBA" id="ARBA00023186"/>
    </source>
</evidence>
<dbReference type="AlphaFoldDB" id="A0A437Q6K5"/>
<dbReference type="RefSeq" id="WP_127694925.1">
    <property type="nucleotide sequence ID" value="NZ_SACQ01000006.1"/>
</dbReference>
<keyword evidence="2 4" id="KW-0143">Chaperone</keyword>
<dbReference type="Pfam" id="PF07743">
    <property type="entry name" value="HSCB_C"/>
    <property type="match status" value="1"/>
</dbReference>
<comment type="caution">
    <text evidence="6">The sequence shown here is derived from an EMBL/GenBank/DDBJ whole genome shotgun (WGS) entry which is preliminary data.</text>
</comment>
<evidence type="ECO:0000256" key="4">
    <source>
        <dbReference type="HAMAP-Rule" id="MF_00682"/>
    </source>
</evidence>
<dbReference type="SUPFAM" id="SSF47144">
    <property type="entry name" value="HSC20 (HSCB), C-terminal oligomerisation domain"/>
    <property type="match status" value="1"/>
</dbReference>
<dbReference type="InterPro" id="IPR004640">
    <property type="entry name" value="HscB"/>
</dbReference>
<dbReference type="SMART" id="SM00271">
    <property type="entry name" value="DnaJ"/>
    <property type="match status" value="1"/>
</dbReference>
<dbReference type="PANTHER" id="PTHR14021:SF15">
    <property type="entry name" value="IRON-SULFUR CLUSTER CO-CHAPERONE PROTEIN HSCB"/>
    <property type="match status" value="1"/>
</dbReference>
<comment type="function">
    <text evidence="3 4">Co-chaperone involved in the maturation of iron-sulfur cluster-containing proteins. Seems to help targeting proteins to be folded toward HscA.</text>
</comment>
<comment type="subunit">
    <text evidence="4">Interacts with HscA and stimulates its ATPase activity.</text>
</comment>
<dbReference type="Gene3D" id="1.20.1280.20">
    <property type="entry name" value="HscB, C-terminal domain"/>
    <property type="match status" value="1"/>
</dbReference>
<dbReference type="InterPro" id="IPR001623">
    <property type="entry name" value="DnaJ_domain"/>
</dbReference>
<dbReference type="Gene3D" id="1.10.287.110">
    <property type="entry name" value="DnaJ domain"/>
    <property type="match status" value="1"/>
</dbReference>
<sequence length="178" mass="20125">MDIQQNYFAFLGVSEAFDIDLSYVSERYRDLQKQLHPDKFAHASDREQRMAVQYTAYLNEAMATLKSPLLRAQYLLTLKGIDTHSEASVSIDPAFLFEQMELRETLESAKASDDPFDVLESLSDRVEVQLRTLESAFKSAYARGDDTSLEDAAAAVRKMQFLTKLSSEIAQAEHDLDG</sequence>
<evidence type="ECO:0000313" key="6">
    <source>
        <dbReference type="EMBL" id="RVU30140.1"/>
    </source>
</evidence>
<evidence type="ECO:0000256" key="3">
    <source>
        <dbReference type="ARBA" id="ARBA00025596"/>
    </source>
</evidence>
<organism evidence="6 7">
    <name type="scientific">Neptunomonas marina</name>
    <dbReference type="NCBI Taxonomy" id="1815562"/>
    <lineage>
        <taxon>Bacteria</taxon>
        <taxon>Pseudomonadati</taxon>
        <taxon>Pseudomonadota</taxon>
        <taxon>Gammaproteobacteria</taxon>
        <taxon>Oceanospirillales</taxon>
        <taxon>Oceanospirillaceae</taxon>
        <taxon>Neptunomonas</taxon>
    </lineage>
</organism>
<reference evidence="6 7" key="1">
    <citation type="submission" date="2019-01" db="EMBL/GenBank/DDBJ databases">
        <authorList>
            <person name="Chen W.-M."/>
        </authorList>
    </citation>
    <scope>NUCLEOTIDE SEQUENCE [LARGE SCALE GENOMIC DNA]</scope>
    <source>
        <strain evidence="6 7">HPM-16</strain>
    </source>
</reference>
<dbReference type="GO" id="GO:1990230">
    <property type="term" value="C:iron-sulfur cluster transfer complex"/>
    <property type="evidence" value="ECO:0007669"/>
    <property type="project" value="TreeGrafter"/>
</dbReference>
<comment type="similarity">
    <text evidence="1 4">Belongs to the HscB family.</text>
</comment>
<dbReference type="NCBIfam" id="TIGR00714">
    <property type="entry name" value="hscB"/>
    <property type="match status" value="1"/>
</dbReference>
<evidence type="ECO:0000256" key="1">
    <source>
        <dbReference type="ARBA" id="ARBA00010476"/>
    </source>
</evidence>
<accession>A0A437Q6K5</accession>
<dbReference type="CDD" id="cd06257">
    <property type="entry name" value="DnaJ"/>
    <property type="match status" value="1"/>
</dbReference>
<dbReference type="EMBL" id="SACQ01000006">
    <property type="protein sequence ID" value="RVU30140.1"/>
    <property type="molecule type" value="Genomic_DNA"/>
</dbReference>
<dbReference type="GO" id="GO:0006457">
    <property type="term" value="P:protein folding"/>
    <property type="evidence" value="ECO:0007669"/>
    <property type="project" value="UniProtKB-UniRule"/>
</dbReference>
<dbReference type="GO" id="GO:0051259">
    <property type="term" value="P:protein complex oligomerization"/>
    <property type="evidence" value="ECO:0007669"/>
    <property type="project" value="InterPro"/>
</dbReference>
<evidence type="ECO:0000259" key="5">
    <source>
        <dbReference type="PROSITE" id="PS50076"/>
    </source>
</evidence>
<dbReference type="PROSITE" id="PS50076">
    <property type="entry name" value="DNAJ_2"/>
    <property type="match status" value="1"/>
</dbReference>
<keyword evidence="7" id="KW-1185">Reference proteome</keyword>
<dbReference type="InterPro" id="IPR009073">
    <property type="entry name" value="HscB_oligo_C"/>
</dbReference>
<dbReference type="GO" id="GO:0051087">
    <property type="term" value="F:protein-folding chaperone binding"/>
    <property type="evidence" value="ECO:0007669"/>
    <property type="project" value="InterPro"/>
</dbReference>
<dbReference type="GO" id="GO:0001671">
    <property type="term" value="F:ATPase activator activity"/>
    <property type="evidence" value="ECO:0007669"/>
    <property type="project" value="InterPro"/>
</dbReference>
<dbReference type="GO" id="GO:0044571">
    <property type="term" value="P:[2Fe-2S] cluster assembly"/>
    <property type="evidence" value="ECO:0007669"/>
    <property type="project" value="InterPro"/>
</dbReference>
<dbReference type="PANTHER" id="PTHR14021">
    <property type="entry name" value="IRON-SULFUR CLUSTER CO-CHAPERONE PROTEIN HSCB"/>
    <property type="match status" value="1"/>
</dbReference>
<gene>
    <name evidence="4 6" type="primary">hscB</name>
    <name evidence="6" type="ORF">EOE65_13915</name>
</gene>
<dbReference type="InterPro" id="IPR036386">
    <property type="entry name" value="HscB_C_sf"/>
</dbReference>
<evidence type="ECO:0000313" key="7">
    <source>
        <dbReference type="Proteomes" id="UP000282818"/>
    </source>
</evidence>
<dbReference type="HAMAP" id="MF_00682">
    <property type="entry name" value="HscB"/>
    <property type="match status" value="1"/>
</dbReference>
<proteinExistence type="inferred from homology"/>
<dbReference type="Proteomes" id="UP000282818">
    <property type="component" value="Unassembled WGS sequence"/>
</dbReference>